<keyword evidence="1" id="KW-0676">Redox-active center</keyword>
<keyword evidence="4" id="KW-1185">Reference proteome</keyword>
<reference evidence="3 4" key="1">
    <citation type="submission" date="2019-07" db="EMBL/GenBank/DDBJ databases">
        <authorList>
            <person name="Yang M."/>
            <person name="Zhao D."/>
            <person name="Xiang H."/>
        </authorList>
    </citation>
    <scope>NUCLEOTIDE SEQUENCE [LARGE SCALE GENOMIC DNA]</scope>
    <source>
        <strain evidence="3 4">IM1326</strain>
    </source>
</reference>
<dbReference type="OrthoDB" id="12976at2"/>
<dbReference type="CDD" id="cd03020">
    <property type="entry name" value="DsbA_DsbC_DsbG"/>
    <property type="match status" value="1"/>
</dbReference>
<dbReference type="EMBL" id="VJWL01000003">
    <property type="protein sequence ID" value="TRW48515.1"/>
    <property type="molecule type" value="Genomic_DNA"/>
</dbReference>
<organism evidence="3 4">
    <name type="scientific">Aliidiomarina halalkaliphila</name>
    <dbReference type="NCBI Taxonomy" id="2593535"/>
    <lineage>
        <taxon>Bacteria</taxon>
        <taxon>Pseudomonadati</taxon>
        <taxon>Pseudomonadota</taxon>
        <taxon>Gammaproteobacteria</taxon>
        <taxon>Alteromonadales</taxon>
        <taxon>Idiomarinaceae</taxon>
        <taxon>Aliidiomarina</taxon>
    </lineage>
</organism>
<dbReference type="PANTHER" id="PTHR35272">
    <property type="entry name" value="THIOL:DISULFIDE INTERCHANGE PROTEIN DSBC-RELATED"/>
    <property type="match status" value="1"/>
</dbReference>
<dbReference type="InterPro" id="IPR012336">
    <property type="entry name" value="Thioredoxin-like_fold"/>
</dbReference>
<comment type="similarity">
    <text evidence="1">Belongs to the thioredoxin family. DsbC subfamily.</text>
</comment>
<comment type="function">
    <text evidence="1">Required for disulfide bond formation in some periplasmic proteins. Acts by transferring its disulfide bond to other proteins and is reduced in the process.</text>
</comment>
<feature type="domain" description="Thioredoxin-like fold" evidence="2">
    <location>
        <begin position="140"/>
        <end position="265"/>
    </location>
</feature>
<dbReference type="RefSeq" id="WP_143236307.1">
    <property type="nucleotide sequence ID" value="NZ_VJWL01000003.1"/>
</dbReference>
<keyword evidence="1" id="KW-0574">Periplasm</keyword>
<evidence type="ECO:0000256" key="1">
    <source>
        <dbReference type="RuleBase" id="RU364038"/>
    </source>
</evidence>
<name>A0A552X0P2_9GAMM</name>
<dbReference type="Gene3D" id="3.40.30.10">
    <property type="entry name" value="Glutaredoxin"/>
    <property type="match status" value="1"/>
</dbReference>
<dbReference type="AlphaFoldDB" id="A0A552X0P2"/>
<dbReference type="Proteomes" id="UP000320359">
    <property type="component" value="Unassembled WGS sequence"/>
</dbReference>
<dbReference type="GO" id="GO:0042597">
    <property type="term" value="C:periplasmic space"/>
    <property type="evidence" value="ECO:0007669"/>
    <property type="project" value="UniProtKB-SubCell"/>
</dbReference>
<keyword evidence="1" id="KW-0732">Signal</keyword>
<dbReference type="SUPFAM" id="SSF52833">
    <property type="entry name" value="Thioredoxin-like"/>
    <property type="match status" value="1"/>
</dbReference>
<comment type="subcellular location">
    <subcellularLocation>
        <location evidence="1">Periplasm</location>
    </subcellularLocation>
</comment>
<sequence length="269" mass="29365">MNKLLIPVFAILVAIGIFLSSSNGNDVAEVDTHDHSALVNAIREGNPRFANASVIVHRNLSEFGFNDLYEISLGGQSMVVSSDGQYAFVGDFFELASITNLSQEFRAQRMAEIASEEIPNLPQEMLVSYPANSNVSEVGAIYVFTDPTCGYCRRLHEELDIYAASGVSVHYLPYPRTGLQGGRDFDQLTTIYCADDQQAAMNDFKAGTQGSTYAQVDKTEACQRTVREGYQLGQRIGVTGTPFIVLSNGGVINGYQPAQQIVQRLRQGG</sequence>
<evidence type="ECO:0000259" key="2">
    <source>
        <dbReference type="Pfam" id="PF13098"/>
    </source>
</evidence>
<gene>
    <name evidence="3" type="ORF">FM042_10135</name>
</gene>
<comment type="caution">
    <text evidence="3">The sequence shown here is derived from an EMBL/GenBank/DDBJ whole genome shotgun (WGS) entry which is preliminary data.</text>
</comment>
<evidence type="ECO:0000313" key="4">
    <source>
        <dbReference type="Proteomes" id="UP000320359"/>
    </source>
</evidence>
<dbReference type="InterPro" id="IPR051470">
    <property type="entry name" value="Thiol:disulfide_interchange"/>
</dbReference>
<dbReference type="InterPro" id="IPR036249">
    <property type="entry name" value="Thioredoxin-like_sf"/>
</dbReference>
<accession>A0A552X0P2</accession>
<protein>
    <recommendedName>
        <fullName evidence="1">Thiol:disulfide interchange protein</fullName>
    </recommendedName>
</protein>
<dbReference type="InterPro" id="IPR033954">
    <property type="entry name" value="DiS-bond_Isoase_DsbC/G"/>
</dbReference>
<evidence type="ECO:0000313" key="3">
    <source>
        <dbReference type="EMBL" id="TRW48515.1"/>
    </source>
</evidence>
<dbReference type="Pfam" id="PF13098">
    <property type="entry name" value="Thioredoxin_2"/>
    <property type="match status" value="1"/>
</dbReference>
<dbReference type="PANTHER" id="PTHR35272:SF3">
    <property type="entry name" value="THIOL:DISULFIDE INTERCHANGE PROTEIN DSBC"/>
    <property type="match status" value="1"/>
</dbReference>
<proteinExistence type="inferred from homology"/>